<proteinExistence type="inferred from homology"/>
<accession>A0A1Y1WP97</accession>
<dbReference type="AlphaFoldDB" id="A0A1Y1WP97"/>
<name>A0A1Y1WP97_9FUNG</name>
<dbReference type="InterPro" id="IPR043155">
    <property type="entry name" value="VPS33_dom3b"/>
</dbReference>
<dbReference type="OrthoDB" id="10262287at2759"/>
<dbReference type="Gene3D" id="3.40.50.2060">
    <property type="match status" value="1"/>
</dbReference>
<dbReference type="InterPro" id="IPR027482">
    <property type="entry name" value="Sec1-like_dom2"/>
</dbReference>
<dbReference type="STRING" id="1754192.A0A1Y1WP97"/>
<dbReference type="SUPFAM" id="SSF56815">
    <property type="entry name" value="Sec1/munc18-like (SM) proteins"/>
    <property type="match status" value="1"/>
</dbReference>
<dbReference type="InterPro" id="IPR001619">
    <property type="entry name" value="Sec1-like"/>
</dbReference>
<organism evidence="3 4">
    <name type="scientific">Anaeromyces robustus</name>
    <dbReference type="NCBI Taxonomy" id="1754192"/>
    <lineage>
        <taxon>Eukaryota</taxon>
        <taxon>Fungi</taxon>
        <taxon>Fungi incertae sedis</taxon>
        <taxon>Chytridiomycota</taxon>
        <taxon>Chytridiomycota incertae sedis</taxon>
        <taxon>Neocallimastigomycetes</taxon>
        <taxon>Neocallimastigales</taxon>
        <taxon>Neocallimastigaceae</taxon>
        <taxon>Anaeromyces</taxon>
    </lineage>
</organism>
<sequence>MSTISSFSQERSVTGTSLTNLNNANSSDSSSSFSTTILRDFARKELIDILDSIRGKKSLVIDPTISGSLSLIAEFSLLKEHGVENIYHLQPGRFNIQCQHLVYICRPKMINMKYITEHIHENSNNPDNEIQYYIYFVPRRTMICERVLEDVGVYGDVTIGEYHLDIVPLDDDLLSMELDNSFKDLFLDGDMTSLYYVAKALLKLQTIVGIIPKIIGKGKCANYLKDTLFNLRRELEANHANSISSIPLFPLNSEIDSLIILDRSVDVITPMCTQLTYEGLIDEVYGIKSTFVELDSSLVGLTQNTANISHKLKKIPLNSNDKLFSQLRDMNFAVVGGILSQVARRIQDDYEGRHQVKTVSQIRDFIGKLNNLRAEHQSLRLHTNMTEEIRKFTLDSDFNKFLEVQQNFIAGITSHNLVEYIEEMINNQQPIEKTIRLLSLLSSVCGGIKAKSYEFFRKEIVQTYGYQHIITLDNLSKVGLFKKHDKSKNTYPSVRKALKLIVDDVDEHSPNDISYVYSGYAPISVRLIQCACLLSNSKSMPLPSTTSLFNPSSILSSNNTTNNYDDNHSSSNNNTNNSSQSNVSWKGCEEILKLLPGPIFEEEQPVINNSIYLNKKNQNQRKISLVLFLGGCTFTEISSLRFLSQQEDIQRDFIILTTDIINGNTLVDSLINQVQDEIKSLTTLNYS</sequence>
<dbReference type="PANTHER" id="PTHR11679">
    <property type="entry name" value="VESICLE PROTEIN SORTING-ASSOCIATED"/>
    <property type="match status" value="1"/>
</dbReference>
<evidence type="ECO:0000256" key="2">
    <source>
        <dbReference type="SAM" id="MobiDB-lite"/>
    </source>
</evidence>
<reference evidence="3 4" key="2">
    <citation type="submission" date="2016-08" db="EMBL/GenBank/DDBJ databases">
        <title>Pervasive Adenine N6-methylation of Active Genes in Fungi.</title>
        <authorList>
            <consortium name="DOE Joint Genome Institute"/>
            <person name="Mondo S.J."/>
            <person name="Dannebaum R.O."/>
            <person name="Kuo R.C."/>
            <person name="Labutti K."/>
            <person name="Haridas S."/>
            <person name="Kuo A."/>
            <person name="Salamov A."/>
            <person name="Ahrendt S.R."/>
            <person name="Lipzen A."/>
            <person name="Sullivan W."/>
            <person name="Andreopoulos W.B."/>
            <person name="Clum A."/>
            <person name="Lindquist E."/>
            <person name="Daum C."/>
            <person name="Ramamoorthy G.K."/>
            <person name="Gryganskyi A."/>
            <person name="Culley D."/>
            <person name="Magnuson J.K."/>
            <person name="James T.Y."/>
            <person name="O'Malley M.A."/>
            <person name="Stajich J.E."/>
            <person name="Spatafora J.W."/>
            <person name="Visel A."/>
            <person name="Grigoriev I.V."/>
        </authorList>
    </citation>
    <scope>NUCLEOTIDE SEQUENCE [LARGE SCALE GENOMIC DNA]</scope>
    <source>
        <strain evidence="3 4">S4</strain>
    </source>
</reference>
<dbReference type="InterPro" id="IPR043154">
    <property type="entry name" value="Sec-1-like_dom1"/>
</dbReference>
<dbReference type="Gene3D" id="1.25.40.850">
    <property type="match status" value="1"/>
</dbReference>
<feature type="region of interest" description="Disordered" evidence="2">
    <location>
        <begin position="559"/>
        <end position="582"/>
    </location>
</feature>
<comment type="caution">
    <text evidence="3">The sequence shown here is derived from an EMBL/GenBank/DDBJ whole genome shotgun (WGS) entry which is preliminary data.</text>
</comment>
<dbReference type="Gene3D" id="3.40.50.1910">
    <property type="match status" value="1"/>
</dbReference>
<dbReference type="InterPro" id="IPR043127">
    <property type="entry name" value="Sec-1-like_dom3a"/>
</dbReference>
<evidence type="ECO:0000313" key="4">
    <source>
        <dbReference type="Proteomes" id="UP000193944"/>
    </source>
</evidence>
<dbReference type="Gene3D" id="3.90.830.10">
    <property type="entry name" value="Syntaxin Binding Protein 1, Chain A, domain 2"/>
    <property type="match status" value="1"/>
</dbReference>
<evidence type="ECO:0000256" key="1">
    <source>
        <dbReference type="ARBA" id="ARBA00009884"/>
    </source>
</evidence>
<dbReference type="EMBL" id="MCFG01000371">
    <property type="protein sequence ID" value="ORX75205.1"/>
    <property type="molecule type" value="Genomic_DNA"/>
</dbReference>
<protein>
    <submittedName>
        <fullName evidence="3">Sec1-like protein</fullName>
    </submittedName>
</protein>
<dbReference type="Proteomes" id="UP000193944">
    <property type="component" value="Unassembled WGS sequence"/>
</dbReference>
<reference evidence="3 4" key="1">
    <citation type="submission" date="2016-08" db="EMBL/GenBank/DDBJ databases">
        <title>A Parts List for Fungal Cellulosomes Revealed by Comparative Genomics.</title>
        <authorList>
            <consortium name="DOE Joint Genome Institute"/>
            <person name="Haitjema C.H."/>
            <person name="Gilmore S.P."/>
            <person name="Henske J.K."/>
            <person name="Solomon K.V."/>
            <person name="De Groot R."/>
            <person name="Kuo A."/>
            <person name="Mondo S.J."/>
            <person name="Salamov A.A."/>
            <person name="Labutti K."/>
            <person name="Zhao Z."/>
            <person name="Chiniquy J."/>
            <person name="Barry K."/>
            <person name="Brewer H.M."/>
            <person name="Purvine S.O."/>
            <person name="Wright A.T."/>
            <person name="Boxma B."/>
            <person name="Van Alen T."/>
            <person name="Hackstein J.H."/>
            <person name="Baker S.E."/>
            <person name="Grigoriev I.V."/>
            <person name="O'Malley M.A."/>
        </authorList>
    </citation>
    <scope>NUCLEOTIDE SEQUENCE [LARGE SCALE GENOMIC DNA]</scope>
    <source>
        <strain evidence="3 4">S4</strain>
    </source>
</reference>
<evidence type="ECO:0000313" key="3">
    <source>
        <dbReference type="EMBL" id="ORX75205.1"/>
    </source>
</evidence>
<gene>
    <name evidence="3" type="ORF">BCR32DRAFT_96904</name>
</gene>
<dbReference type="InterPro" id="IPR036045">
    <property type="entry name" value="Sec1-like_sf"/>
</dbReference>
<comment type="similarity">
    <text evidence="1">Belongs to the STXBP/unc-18/SEC1 family.</text>
</comment>
<dbReference type="PIRSF" id="PIRSF005715">
    <property type="entry name" value="VPS45_Sec1"/>
    <property type="match status" value="1"/>
</dbReference>
<dbReference type="Pfam" id="PF00995">
    <property type="entry name" value="Sec1"/>
    <property type="match status" value="1"/>
</dbReference>
<keyword evidence="4" id="KW-1185">Reference proteome</keyword>
<dbReference type="GO" id="GO:0016192">
    <property type="term" value="P:vesicle-mediated transport"/>
    <property type="evidence" value="ECO:0007669"/>
    <property type="project" value="InterPro"/>
</dbReference>